<dbReference type="EMBL" id="UZAU01000083">
    <property type="status" value="NOT_ANNOTATED_CDS"/>
    <property type="molecule type" value="Genomic_DNA"/>
</dbReference>
<name>A0A803NN97_CANSA</name>
<proteinExistence type="predicted"/>
<dbReference type="AlphaFoldDB" id="A0A803NN97"/>
<dbReference type="PANTHER" id="PTHR47481">
    <property type="match status" value="1"/>
</dbReference>
<organism evidence="2 3">
    <name type="scientific">Cannabis sativa</name>
    <name type="common">Hemp</name>
    <name type="synonym">Marijuana</name>
    <dbReference type="NCBI Taxonomy" id="3483"/>
    <lineage>
        <taxon>Eukaryota</taxon>
        <taxon>Viridiplantae</taxon>
        <taxon>Streptophyta</taxon>
        <taxon>Embryophyta</taxon>
        <taxon>Tracheophyta</taxon>
        <taxon>Spermatophyta</taxon>
        <taxon>Magnoliopsida</taxon>
        <taxon>eudicotyledons</taxon>
        <taxon>Gunneridae</taxon>
        <taxon>Pentapetalae</taxon>
        <taxon>rosids</taxon>
        <taxon>fabids</taxon>
        <taxon>Rosales</taxon>
        <taxon>Cannabaceae</taxon>
        <taxon>Cannabis</taxon>
    </lineage>
</organism>
<feature type="region of interest" description="Disordered" evidence="1">
    <location>
        <begin position="1"/>
        <end position="44"/>
    </location>
</feature>
<keyword evidence="3" id="KW-1185">Reference proteome</keyword>
<dbReference type="Gramene" id="evm.model.01.2976">
    <property type="protein sequence ID" value="cds.evm.model.01.2976"/>
    <property type="gene ID" value="evm.TU.01.2976"/>
</dbReference>
<dbReference type="Proteomes" id="UP000596661">
    <property type="component" value="Chromosome 1"/>
</dbReference>
<evidence type="ECO:0000313" key="2">
    <source>
        <dbReference type="EnsemblPlants" id="cds.evm.model.01.2976"/>
    </source>
</evidence>
<dbReference type="PANTHER" id="PTHR47481:SF31">
    <property type="entry name" value="OS01G0873500 PROTEIN"/>
    <property type="match status" value="1"/>
</dbReference>
<reference evidence="2" key="1">
    <citation type="submission" date="2018-11" db="EMBL/GenBank/DDBJ databases">
        <authorList>
            <person name="Grassa J C."/>
        </authorList>
    </citation>
    <scope>NUCLEOTIDE SEQUENCE [LARGE SCALE GENOMIC DNA]</scope>
</reference>
<protein>
    <recommendedName>
        <fullName evidence="4">Retrotransposon Copia-like N-terminal domain-containing protein</fullName>
    </recommendedName>
</protein>
<dbReference type="EnsemblPlants" id="evm.model.01.2976">
    <property type="protein sequence ID" value="cds.evm.model.01.2976"/>
    <property type="gene ID" value="evm.TU.01.2976"/>
</dbReference>
<reference evidence="2" key="2">
    <citation type="submission" date="2021-03" db="UniProtKB">
        <authorList>
            <consortium name="EnsemblPlants"/>
        </authorList>
    </citation>
    <scope>IDENTIFICATION</scope>
</reference>
<sequence>MATPGDENTPSVSTEGASAIQGTQPTRNGASSSQNTNPYPNQLTTLNQPFSLKLDRNNYTLWKTMVSAIVRGHRLHGYLTGAKECPPEFLPLGWLYSSMTESIATEVMGSASSGELWPALESLYGAYSKSKMDDTRTLIQTVRKGSTPMTEYLRQKKNWADMLAIAGDPYPEAHLVVNMLSGLDAEYLSIVVQIEARAKTTWQEL</sequence>
<evidence type="ECO:0000313" key="3">
    <source>
        <dbReference type="Proteomes" id="UP000596661"/>
    </source>
</evidence>
<evidence type="ECO:0000256" key="1">
    <source>
        <dbReference type="SAM" id="MobiDB-lite"/>
    </source>
</evidence>
<accession>A0A803NN97</accession>
<evidence type="ECO:0008006" key="4">
    <source>
        <dbReference type="Google" id="ProtNLM"/>
    </source>
</evidence>
<dbReference type="Pfam" id="PF14223">
    <property type="entry name" value="Retrotran_gag_2"/>
    <property type="match status" value="1"/>
</dbReference>
<dbReference type="OMA" id="WIKEDRM"/>